<reference evidence="1 2" key="1">
    <citation type="submission" date="2020-09" db="EMBL/GenBank/DDBJ databases">
        <title>De no assembly of potato wild relative species, Solanum commersonii.</title>
        <authorList>
            <person name="Cho K."/>
        </authorList>
    </citation>
    <scope>NUCLEOTIDE SEQUENCE [LARGE SCALE GENOMIC DNA]</scope>
    <source>
        <strain evidence="1">LZ3.2</strain>
        <tissue evidence="1">Leaf</tissue>
    </source>
</reference>
<protein>
    <submittedName>
        <fullName evidence="1">Uncharacterized protein</fullName>
    </submittedName>
</protein>
<comment type="caution">
    <text evidence="1">The sequence shown here is derived from an EMBL/GenBank/DDBJ whole genome shotgun (WGS) entry which is preliminary data.</text>
</comment>
<dbReference type="AlphaFoldDB" id="A0A9J5X5L5"/>
<keyword evidence="2" id="KW-1185">Reference proteome</keyword>
<accession>A0A9J5X5L5</accession>
<sequence>MDVWHIRREKVRNEVVQNKVGMTSIIDKMKEARLRWFRYVKRRYTDTPVRKCERLAIVGIRRGKDKIEEVLGRLLKTPIEEMKYHELQQFEELLDAAVEKLVQALAKLQKECGGVFPYEIIGSDLTPPEDK</sequence>
<dbReference type="OrthoDB" id="1283502at2759"/>
<gene>
    <name evidence="1" type="ORF">H5410_053813</name>
</gene>
<dbReference type="PANTHER" id="PTHR46238:SF8">
    <property type="entry name" value="ENDONUCLEASE_EXONUCLEASE_PHOSPHATASE DOMAIN-CONTAINING PROTEIN"/>
    <property type="match status" value="1"/>
</dbReference>
<organism evidence="1 2">
    <name type="scientific">Solanum commersonii</name>
    <name type="common">Commerson's wild potato</name>
    <name type="synonym">Commerson's nightshade</name>
    <dbReference type="NCBI Taxonomy" id="4109"/>
    <lineage>
        <taxon>Eukaryota</taxon>
        <taxon>Viridiplantae</taxon>
        <taxon>Streptophyta</taxon>
        <taxon>Embryophyta</taxon>
        <taxon>Tracheophyta</taxon>
        <taxon>Spermatophyta</taxon>
        <taxon>Magnoliopsida</taxon>
        <taxon>eudicotyledons</taxon>
        <taxon>Gunneridae</taxon>
        <taxon>Pentapetalae</taxon>
        <taxon>asterids</taxon>
        <taxon>lamiids</taxon>
        <taxon>Solanales</taxon>
        <taxon>Solanaceae</taxon>
        <taxon>Solanoideae</taxon>
        <taxon>Solaneae</taxon>
        <taxon>Solanum</taxon>
    </lineage>
</organism>
<dbReference type="EMBL" id="JACXVP010000010">
    <property type="protein sequence ID" value="KAG5583186.1"/>
    <property type="molecule type" value="Genomic_DNA"/>
</dbReference>
<dbReference type="PANTHER" id="PTHR46238">
    <property type="entry name" value="REVERSE TRANSCRIPTASE DOMAIN-CONTAINING PROTEIN"/>
    <property type="match status" value="1"/>
</dbReference>
<dbReference type="Proteomes" id="UP000824120">
    <property type="component" value="Chromosome 10"/>
</dbReference>
<proteinExistence type="predicted"/>
<evidence type="ECO:0000313" key="2">
    <source>
        <dbReference type="Proteomes" id="UP000824120"/>
    </source>
</evidence>
<name>A0A9J5X5L5_SOLCO</name>
<evidence type="ECO:0000313" key="1">
    <source>
        <dbReference type="EMBL" id="KAG5583186.1"/>
    </source>
</evidence>